<organism evidence="1 2">
    <name type="scientific">Desertihabitans brevis</name>
    <dbReference type="NCBI Taxonomy" id="2268447"/>
    <lineage>
        <taxon>Bacteria</taxon>
        <taxon>Bacillati</taxon>
        <taxon>Actinomycetota</taxon>
        <taxon>Actinomycetes</taxon>
        <taxon>Propionibacteriales</taxon>
        <taxon>Propionibacteriaceae</taxon>
        <taxon>Desertihabitans</taxon>
    </lineage>
</organism>
<dbReference type="RefSeq" id="WP_114125899.1">
    <property type="nucleotide sequence ID" value="NZ_QOUI01000003.1"/>
</dbReference>
<dbReference type="AlphaFoldDB" id="A0A367YX97"/>
<evidence type="ECO:0000313" key="1">
    <source>
        <dbReference type="EMBL" id="RCK70357.1"/>
    </source>
</evidence>
<gene>
    <name evidence="1" type="ORF">DT076_06815</name>
</gene>
<keyword evidence="2" id="KW-1185">Reference proteome</keyword>
<protein>
    <submittedName>
        <fullName evidence="1">Uncharacterized protein</fullName>
    </submittedName>
</protein>
<reference evidence="1 2" key="1">
    <citation type="submission" date="2018-07" db="EMBL/GenBank/DDBJ databases">
        <title>Desertimonas flava gen. nov. sp. nov.</title>
        <authorList>
            <person name="Liu S."/>
        </authorList>
    </citation>
    <scope>NUCLEOTIDE SEQUENCE [LARGE SCALE GENOMIC DNA]</scope>
    <source>
        <strain evidence="1 2">16Sb5-5</strain>
    </source>
</reference>
<dbReference type="EMBL" id="QOUI01000003">
    <property type="protein sequence ID" value="RCK70357.1"/>
    <property type="molecule type" value="Genomic_DNA"/>
</dbReference>
<proteinExistence type="predicted"/>
<comment type="caution">
    <text evidence="1">The sequence shown here is derived from an EMBL/GenBank/DDBJ whole genome shotgun (WGS) entry which is preliminary data.</text>
</comment>
<accession>A0A367YX97</accession>
<dbReference type="Proteomes" id="UP000252770">
    <property type="component" value="Unassembled WGS sequence"/>
</dbReference>
<name>A0A367YX97_9ACTN</name>
<sequence>MTEEELPWQSSAEVGELVLGTIAGPAQAPELLLQCVLSSSFYTSVDVAVAESSVRAVSVDGAPAYQLDARITFEHPRLRTTGSVLRIVVVDADVDGYWFSAVPQERDDLVAAVEEAGAGLRLED</sequence>
<evidence type="ECO:0000313" key="2">
    <source>
        <dbReference type="Proteomes" id="UP000252770"/>
    </source>
</evidence>